<dbReference type="Proteomes" id="UP001549799">
    <property type="component" value="Unassembled WGS sequence"/>
</dbReference>
<organism evidence="2 3">
    <name type="scientific">Sediminicola arcticus</name>
    <dbReference type="NCBI Taxonomy" id="1574308"/>
    <lineage>
        <taxon>Bacteria</taxon>
        <taxon>Pseudomonadati</taxon>
        <taxon>Bacteroidota</taxon>
        <taxon>Flavobacteriia</taxon>
        <taxon>Flavobacteriales</taxon>
        <taxon>Flavobacteriaceae</taxon>
        <taxon>Sediminicola</taxon>
    </lineage>
</organism>
<reference evidence="2 3" key="1">
    <citation type="submission" date="2024-07" db="EMBL/GenBank/DDBJ databases">
        <title>The genome sequence of type strain Sediminicola arcticus GDMCC 1.2805.</title>
        <authorList>
            <person name="Liu Y."/>
        </authorList>
    </citation>
    <scope>NUCLEOTIDE SEQUENCE [LARGE SCALE GENOMIC DNA]</scope>
    <source>
        <strain evidence="2 3">GDMCC 1.2805</strain>
    </source>
</reference>
<evidence type="ECO:0000313" key="2">
    <source>
        <dbReference type="EMBL" id="MET6990979.1"/>
    </source>
</evidence>
<name>A0ABV2SUZ7_9FLAO</name>
<proteinExistence type="predicted"/>
<feature type="region of interest" description="Disordered" evidence="1">
    <location>
        <begin position="83"/>
        <end position="103"/>
    </location>
</feature>
<dbReference type="EMBL" id="JBEXAE010000004">
    <property type="protein sequence ID" value="MET6990979.1"/>
    <property type="molecule type" value="Genomic_DNA"/>
</dbReference>
<gene>
    <name evidence="2" type="ORF">ABXZ36_10005</name>
</gene>
<comment type="caution">
    <text evidence="2">The sequence shown here is derived from an EMBL/GenBank/DDBJ whole genome shotgun (WGS) entry which is preliminary data.</text>
</comment>
<protein>
    <submittedName>
        <fullName evidence="2">Uncharacterized protein</fullName>
    </submittedName>
</protein>
<evidence type="ECO:0000313" key="3">
    <source>
        <dbReference type="Proteomes" id="UP001549799"/>
    </source>
</evidence>
<accession>A0ABV2SUZ7</accession>
<evidence type="ECO:0000256" key="1">
    <source>
        <dbReference type="SAM" id="MobiDB-lite"/>
    </source>
</evidence>
<keyword evidence="3" id="KW-1185">Reference proteome</keyword>
<dbReference type="RefSeq" id="WP_354615378.1">
    <property type="nucleotide sequence ID" value="NZ_JBEXAE010000004.1"/>
</dbReference>
<sequence length="103" mass="11409">MQFTGSIVPPLDKYYQDFGNKSKGQHAFMSEYIDAMAHSLSIYHNNVLPFQYYQDMAWSGDLINTTLASGLSSDDKTRIDLAQKAEGDANTSATADSKSSKCR</sequence>